<dbReference type="PANTHER" id="PTHR44591:SF3">
    <property type="entry name" value="RESPONSE REGULATORY DOMAIN-CONTAINING PROTEIN"/>
    <property type="match status" value="1"/>
</dbReference>
<dbReference type="InterPro" id="IPR001789">
    <property type="entry name" value="Sig_transdc_resp-reg_receiver"/>
</dbReference>
<gene>
    <name evidence="4" type="ORF">COV01_02100</name>
</gene>
<sequence length="137" mass="15188">MRYNTNTMNDKALAGIKMVWVEDDKFLANMVGKRMTETGAELVQVVDGAKAFDVVKATQPQVVVLDLLMPNVDGFEILRKIKSNEDTKHIPVIVLSNLGQKSEVDRAKELGAEKFIIKATVGLDQIVPEIVHALKKN</sequence>
<dbReference type="SUPFAM" id="SSF52172">
    <property type="entry name" value="CheY-like"/>
    <property type="match status" value="1"/>
</dbReference>
<dbReference type="GO" id="GO:0000160">
    <property type="term" value="P:phosphorelay signal transduction system"/>
    <property type="evidence" value="ECO:0007669"/>
    <property type="project" value="InterPro"/>
</dbReference>
<proteinExistence type="predicted"/>
<name>A0A2M8LCB8_9BACT</name>
<dbReference type="Proteomes" id="UP000228700">
    <property type="component" value="Unassembled WGS sequence"/>
</dbReference>
<organism evidence="4 5">
    <name type="scientific">Candidatus Taylorbacteria bacterium CG10_big_fil_rev_8_21_14_0_10_41_48</name>
    <dbReference type="NCBI Taxonomy" id="1975024"/>
    <lineage>
        <taxon>Bacteria</taxon>
        <taxon>Candidatus Tayloriibacteriota</taxon>
    </lineage>
</organism>
<feature type="modified residue" description="4-aspartylphosphate" evidence="2">
    <location>
        <position position="66"/>
    </location>
</feature>
<comment type="caution">
    <text evidence="4">The sequence shown here is derived from an EMBL/GenBank/DDBJ whole genome shotgun (WGS) entry which is preliminary data.</text>
</comment>
<dbReference type="InterPro" id="IPR011006">
    <property type="entry name" value="CheY-like_superfamily"/>
</dbReference>
<dbReference type="PROSITE" id="PS50110">
    <property type="entry name" value="RESPONSE_REGULATORY"/>
    <property type="match status" value="1"/>
</dbReference>
<dbReference type="Pfam" id="PF00072">
    <property type="entry name" value="Response_reg"/>
    <property type="match status" value="1"/>
</dbReference>
<dbReference type="PANTHER" id="PTHR44591">
    <property type="entry name" value="STRESS RESPONSE REGULATOR PROTEIN 1"/>
    <property type="match status" value="1"/>
</dbReference>
<dbReference type="SMART" id="SM00448">
    <property type="entry name" value="REC"/>
    <property type="match status" value="1"/>
</dbReference>
<evidence type="ECO:0000259" key="3">
    <source>
        <dbReference type="PROSITE" id="PS50110"/>
    </source>
</evidence>
<evidence type="ECO:0000313" key="4">
    <source>
        <dbReference type="EMBL" id="PJE74267.1"/>
    </source>
</evidence>
<evidence type="ECO:0000256" key="2">
    <source>
        <dbReference type="PROSITE-ProRule" id="PRU00169"/>
    </source>
</evidence>
<dbReference type="EMBL" id="PFEQ01000009">
    <property type="protein sequence ID" value="PJE74267.1"/>
    <property type="molecule type" value="Genomic_DNA"/>
</dbReference>
<feature type="domain" description="Response regulatory" evidence="3">
    <location>
        <begin position="17"/>
        <end position="133"/>
    </location>
</feature>
<dbReference type="AlphaFoldDB" id="A0A2M8LCB8"/>
<keyword evidence="1 2" id="KW-0597">Phosphoprotein</keyword>
<accession>A0A2M8LCB8</accession>
<evidence type="ECO:0000313" key="5">
    <source>
        <dbReference type="Proteomes" id="UP000228700"/>
    </source>
</evidence>
<reference evidence="5" key="1">
    <citation type="submission" date="2017-09" db="EMBL/GenBank/DDBJ databases">
        <title>Depth-based differentiation of microbial function through sediment-hosted aquifers and enrichment of novel symbionts in the deep terrestrial subsurface.</title>
        <authorList>
            <person name="Probst A.J."/>
            <person name="Ladd B."/>
            <person name="Jarett J.K."/>
            <person name="Geller-Mcgrath D.E."/>
            <person name="Sieber C.M.K."/>
            <person name="Emerson J.B."/>
            <person name="Anantharaman K."/>
            <person name="Thomas B.C."/>
            <person name="Malmstrom R."/>
            <person name="Stieglmeier M."/>
            <person name="Klingl A."/>
            <person name="Woyke T."/>
            <person name="Ryan C.M."/>
            <person name="Banfield J.F."/>
        </authorList>
    </citation>
    <scope>NUCLEOTIDE SEQUENCE [LARGE SCALE GENOMIC DNA]</scope>
</reference>
<dbReference type="InterPro" id="IPR050595">
    <property type="entry name" value="Bact_response_regulator"/>
</dbReference>
<dbReference type="Gene3D" id="3.40.50.2300">
    <property type="match status" value="1"/>
</dbReference>
<evidence type="ECO:0000256" key="1">
    <source>
        <dbReference type="ARBA" id="ARBA00022553"/>
    </source>
</evidence>
<protein>
    <submittedName>
        <fullName evidence="4">Two-component system response regulator</fullName>
    </submittedName>
</protein>